<evidence type="ECO:0000256" key="1">
    <source>
        <dbReference type="SAM" id="MobiDB-lite"/>
    </source>
</evidence>
<dbReference type="Proteomes" id="UP001054857">
    <property type="component" value="Unassembled WGS sequence"/>
</dbReference>
<reference evidence="2 3" key="1">
    <citation type="journal article" date="2021" name="Sci. Rep.">
        <title>Genome sequencing of the multicellular alga Astrephomene provides insights into convergent evolution of germ-soma differentiation.</title>
        <authorList>
            <person name="Yamashita S."/>
            <person name="Yamamoto K."/>
            <person name="Matsuzaki R."/>
            <person name="Suzuki S."/>
            <person name="Yamaguchi H."/>
            <person name="Hirooka S."/>
            <person name="Minakuchi Y."/>
            <person name="Miyagishima S."/>
            <person name="Kawachi M."/>
            <person name="Toyoda A."/>
            <person name="Nozaki H."/>
        </authorList>
    </citation>
    <scope>NUCLEOTIDE SEQUENCE [LARGE SCALE GENOMIC DNA]</scope>
    <source>
        <strain evidence="2 3">NIES-4017</strain>
    </source>
</reference>
<organism evidence="2 3">
    <name type="scientific">Astrephomene gubernaculifera</name>
    <dbReference type="NCBI Taxonomy" id="47775"/>
    <lineage>
        <taxon>Eukaryota</taxon>
        <taxon>Viridiplantae</taxon>
        <taxon>Chlorophyta</taxon>
        <taxon>core chlorophytes</taxon>
        <taxon>Chlorophyceae</taxon>
        <taxon>CS clade</taxon>
        <taxon>Chlamydomonadales</taxon>
        <taxon>Astrephomenaceae</taxon>
        <taxon>Astrephomene</taxon>
    </lineage>
</organism>
<keyword evidence="3" id="KW-1185">Reference proteome</keyword>
<dbReference type="AlphaFoldDB" id="A0AAD3HL61"/>
<sequence length="232" mass="23996">MRCLAACFGAPHSLVDARSCNKRISSGLASSAEEKCGGRTVQRSAQAATCETTVEWTTLFRILTTDASNGEWWDILQNAAAAFTTCLPADHASIFLLAGAGAAATLATSGAPLFGMRLGQLLLPSSAFASAPNKTHPEVNMGSLAAELQAQEGLAPIVYRSSSILQPTNTTASPLSHHNHHLRTHYSKDGMGKDGSYNSNVITTAAAAAASSSGVVRRHYVAVGIPGGSITA</sequence>
<protein>
    <submittedName>
        <fullName evidence="2">Uncharacterized protein</fullName>
    </submittedName>
</protein>
<dbReference type="EMBL" id="BMAR01000008">
    <property type="protein sequence ID" value="GFR44778.1"/>
    <property type="molecule type" value="Genomic_DNA"/>
</dbReference>
<feature type="region of interest" description="Disordered" evidence="1">
    <location>
        <begin position="169"/>
        <end position="190"/>
    </location>
</feature>
<evidence type="ECO:0000313" key="3">
    <source>
        <dbReference type="Proteomes" id="UP001054857"/>
    </source>
</evidence>
<accession>A0AAD3HL61</accession>
<proteinExistence type="predicted"/>
<feature type="non-terminal residue" evidence="2">
    <location>
        <position position="1"/>
    </location>
</feature>
<gene>
    <name evidence="2" type="ORF">Agub_g6110</name>
</gene>
<comment type="caution">
    <text evidence="2">The sequence shown here is derived from an EMBL/GenBank/DDBJ whole genome shotgun (WGS) entry which is preliminary data.</text>
</comment>
<name>A0AAD3HL61_9CHLO</name>
<evidence type="ECO:0000313" key="2">
    <source>
        <dbReference type="EMBL" id="GFR44778.1"/>
    </source>
</evidence>